<dbReference type="PROSITE" id="PS00491">
    <property type="entry name" value="PROLINE_PEPTIDASE"/>
    <property type="match status" value="1"/>
</dbReference>
<sequence>MTAPDPILLQACQARRARVLQQLRAAGGGVAVLPTAPEAMRNRDSDFPYRHDSYFYYLSGFTEPEAVLVLIAAAPGQDGGDRSILFCRPKHEEREIWDGFRYGPEAARAAFGFDEAFSIEEIDAQLPQLLANQPLLAYPLAVSTRIDMQVRRWLDAVRTQGRAGVVAPATVLDIRTVLDEMRLFKDAGEIAIMRRAGEISAQAHIRAMRASRDGLREYHLEAELLYEFRRNGAQSVAYNSIVAAGANACVLHYRAGPALLRDGELCLIDAGCELDGYASDITRTFPVSGRFSPAQRELYDLVLAAQEAAIAETRAGVPYNVPHDAAVRVLAQGMLDTGLLDRDKEGTLDDVLASGSYRRFYMHRTGHWLGMDVHDVGEYRVPGPAPAEGERPWRPLAPGMVLTVEPGIYVRPAEDVPERYWHIGIRIEDDAVVTDGACELLTRDVPVSADDIEALMRDNHGGAR</sequence>
<keyword evidence="12" id="KW-0031">Aminopeptidase</keyword>
<accession>A0ABM8X474</accession>
<comment type="catalytic activity">
    <reaction evidence="1">
        <text>Release of any N-terminal amino acid, including proline, that is linked to proline, even from a dipeptide or tripeptide.</text>
        <dbReference type="EC" id="3.4.11.9"/>
    </reaction>
</comment>
<dbReference type="PANTHER" id="PTHR43226:SF4">
    <property type="entry name" value="XAA-PRO AMINOPEPTIDASE 3"/>
    <property type="match status" value="1"/>
</dbReference>
<keyword evidence="8" id="KW-0482">Metalloprotease</keyword>
<dbReference type="InterPro" id="IPR029149">
    <property type="entry name" value="Creatin/AminoP/Spt16_N"/>
</dbReference>
<evidence type="ECO:0000256" key="9">
    <source>
        <dbReference type="ARBA" id="ARBA00023211"/>
    </source>
</evidence>
<comment type="similarity">
    <text evidence="3 10">Belongs to the peptidase M24B family.</text>
</comment>
<dbReference type="InterPro" id="IPR036005">
    <property type="entry name" value="Creatinase/aminopeptidase-like"/>
</dbReference>
<organism evidence="12 13">
    <name type="scientific">Cupriavidus respiraculi</name>
    <dbReference type="NCBI Taxonomy" id="195930"/>
    <lineage>
        <taxon>Bacteria</taxon>
        <taxon>Pseudomonadati</taxon>
        <taxon>Pseudomonadota</taxon>
        <taxon>Betaproteobacteria</taxon>
        <taxon>Burkholderiales</taxon>
        <taxon>Burkholderiaceae</taxon>
        <taxon>Cupriavidus</taxon>
    </lineage>
</organism>
<evidence type="ECO:0000256" key="4">
    <source>
        <dbReference type="ARBA" id="ARBA00012574"/>
    </source>
</evidence>
<dbReference type="SMART" id="SM01011">
    <property type="entry name" value="AMP_N"/>
    <property type="match status" value="1"/>
</dbReference>
<dbReference type="SUPFAM" id="SSF53092">
    <property type="entry name" value="Creatinase/prolidase N-terminal domain"/>
    <property type="match status" value="1"/>
</dbReference>
<evidence type="ECO:0000256" key="10">
    <source>
        <dbReference type="RuleBase" id="RU000590"/>
    </source>
</evidence>
<gene>
    <name evidence="12" type="primary">pepP</name>
    <name evidence="12" type="ORF">LMG21510_02669</name>
</gene>
<dbReference type="Proteomes" id="UP000721236">
    <property type="component" value="Unassembled WGS sequence"/>
</dbReference>
<dbReference type="RefSeq" id="WP_224042178.1">
    <property type="nucleotide sequence ID" value="NZ_CAJZAH010000002.1"/>
</dbReference>
<comment type="cofactor">
    <cofactor evidence="2">
        <name>Mn(2+)</name>
        <dbReference type="ChEBI" id="CHEBI:29035"/>
    </cofactor>
</comment>
<evidence type="ECO:0000256" key="7">
    <source>
        <dbReference type="ARBA" id="ARBA00022801"/>
    </source>
</evidence>
<evidence type="ECO:0000256" key="8">
    <source>
        <dbReference type="ARBA" id="ARBA00023049"/>
    </source>
</evidence>
<evidence type="ECO:0000256" key="1">
    <source>
        <dbReference type="ARBA" id="ARBA00001424"/>
    </source>
</evidence>
<dbReference type="PANTHER" id="PTHR43226">
    <property type="entry name" value="XAA-PRO AMINOPEPTIDASE 3"/>
    <property type="match status" value="1"/>
</dbReference>
<keyword evidence="7 12" id="KW-0378">Hydrolase</keyword>
<dbReference type="GO" id="GO:0004177">
    <property type="term" value="F:aminopeptidase activity"/>
    <property type="evidence" value="ECO:0007669"/>
    <property type="project" value="UniProtKB-KW"/>
</dbReference>
<dbReference type="InterPro" id="IPR001131">
    <property type="entry name" value="Peptidase_M24B_aminopep-P_CS"/>
</dbReference>
<evidence type="ECO:0000256" key="2">
    <source>
        <dbReference type="ARBA" id="ARBA00001936"/>
    </source>
</evidence>
<evidence type="ECO:0000256" key="6">
    <source>
        <dbReference type="ARBA" id="ARBA00022723"/>
    </source>
</evidence>
<proteinExistence type="inferred from homology"/>
<evidence type="ECO:0000256" key="5">
    <source>
        <dbReference type="ARBA" id="ARBA00022670"/>
    </source>
</evidence>
<dbReference type="EC" id="3.4.11.9" evidence="4"/>
<comment type="caution">
    <text evidence="12">The sequence shown here is derived from an EMBL/GenBank/DDBJ whole genome shotgun (WGS) entry which is preliminary data.</text>
</comment>
<dbReference type="Gene3D" id="3.40.350.10">
    <property type="entry name" value="Creatinase/prolidase N-terminal domain"/>
    <property type="match status" value="1"/>
</dbReference>
<reference evidence="12 13" key="1">
    <citation type="submission" date="2021-08" db="EMBL/GenBank/DDBJ databases">
        <authorList>
            <person name="Peeters C."/>
        </authorList>
    </citation>
    <scope>NUCLEOTIDE SEQUENCE [LARGE SCALE GENOMIC DNA]</scope>
    <source>
        <strain evidence="12 13">LMG 21510</strain>
    </source>
</reference>
<keyword evidence="5" id="KW-0645">Protease</keyword>
<dbReference type="Gene3D" id="3.90.230.10">
    <property type="entry name" value="Creatinase/methionine aminopeptidase superfamily"/>
    <property type="match status" value="1"/>
</dbReference>
<name>A0ABM8X474_9BURK</name>
<keyword evidence="13" id="KW-1185">Reference proteome</keyword>
<dbReference type="Pfam" id="PF00557">
    <property type="entry name" value="Peptidase_M24"/>
    <property type="match status" value="1"/>
</dbReference>
<feature type="domain" description="Aminopeptidase P N-terminal" evidence="11">
    <location>
        <begin position="7"/>
        <end position="147"/>
    </location>
</feature>
<dbReference type="EMBL" id="CAJZAH010000002">
    <property type="protein sequence ID" value="CAG9174675.1"/>
    <property type="molecule type" value="Genomic_DNA"/>
</dbReference>
<keyword evidence="9" id="KW-0464">Manganese</keyword>
<dbReference type="InterPro" id="IPR000994">
    <property type="entry name" value="Pept_M24"/>
</dbReference>
<dbReference type="CDD" id="cd01087">
    <property type="entry name" value="Prolidase"/>
    <property type="match status" value="1"/>
</dbReference>
<evidence type="ECO:0000313" key="12">
    <source>
        <dbReference type="EMBL" id="CAG9174675.1"/>
    </source>
</evidence>
<dbReference type="Pfam" id="PF05195">
    <property type="entry name" value="AMP_N"/>
    <property type="match status" value="1"/>
</dbReference>
<dbReference type="SUPFAM" id="SSF55920">
    <property type="entry name" value="Creatinase/aminopeptidase"/>
    <property type="match status" value="1"/>
</dbReference>
<evidence type="ECO:0000313" key="13">
    <source>
        <dbReference type="Proteomes" id="UP000721236"/>
    </source>
</evidence>
<dbReference type="InterPro" id="IPR007865">
    <property type="entry name" value="Aminopep_P_N"/>
</dbReference>
<keyword evidence="6 10" id="KW-0479">Metal-binding</keyword>
<protein>
    <recommendedName>
        <fullName evidence="4">Xaa-Pro aminopeptidase</fullName>
        <ecNumber evidence="4">3.4.11.9</ecNumber>
    </recommendedName>
</protein>
<evidence type="ECO:0000256" key="3">
    <source>
        <dbReference type="ARBA" id="ARBA00008766"/>
    </source>
</evidence>
<evidence type="ECO:0000259" key="11">
    <source>
        <dbReference type="SMART" id="SM01011"/>
    </source>
</evidence>
<dbReference type="InterPro" id="IPR052433">
    <property type="entry name" value="X-Pro_dipept-like"/>
</dbReference>